<dbReference type="Gene3D" id="3.40.50.720">
    <property type="entry name" value="NAD(P)-binding Rossmann-like Domain"/>
    <property type="match status" value="1"/>
</dbReference>
<reference evidence="2 3" key="1">
    <citation type="submission" date="2020-08" db="EMBL/GenBank/DDBJ databases">
        <title>Oceanospirillum sp. nov. isolated from marine sediment.</title>
        <authorList>
            <person name="Ji X."/>
        </authorList>
    </citation>
    <scope>NUCLEOTIDE SEQUENCE [LARGE SCALE GENOMIC DNA]</scope>
    <source>
        <strain evidence="2 3">D5</strain>
    </source>
</reference>
<protein>
    <submittedName>
        <fullName evidence="2">Saccharopine dehydrogenase NADP-binding domain-containing protein</fullName>
    </submittedName>
</protein>
<evidence type="ECO:0000259" key="1">
    <source>
        <dbReference type="Pfam" id="PF03435"/>
    </source>
</evidence>
<dbReference type="InterPro" id="IPR005097">
    <property type="entry name" value="Sacchrp_dh_NADP-bd"/>
</dbReference>
<comment type="caution">
    <text evidence="2">The sequence shown here is derived from an EMBL/GenBank/DDBJ whole genome shotgun (WGS) entry which is preliminary data.</text>
</comment>
<dbReference type="SUPFAM" id="SSF51735">
    <property type="entry name" value="NAD(P)-binding Rossmann-fold domains"/>
    <property type="match status" value="1"/>
</dbReference>
<dbReference type="Pfam" id="PF03435">
    <property type="entry name" value="Sacchrp_dh_NADP"/>
    <property type="match status" value="1"/>
</dbReference>
<organism evidence="2 3">
    <name type="scientific">Oceanospirillum sediminis</name>
    <dbReference type="NCBI Taxonomy" id="2760088"/>
    <lineage>
        <taxon>Bacteria</taxon>
        <taxon>Pseudomonadati</taxon>
        <taxon>Pseudomonadota</taxon>
        <taxon>Gammaproteobacteria</taxon>
        <taxon>Oceanospirillales</taxon>
        <taxon>Oceanospirillaceae</taxon>
        <taxon>Oceanospirillum</taxon>
    </lineage>
</organism>
<sequence>MTHPIQNARVLLLGGFGRVGIEAAQYLLKTTDARLTLASRTGKTIPSEIDPQYHDRISTLTLDATQPAALEEACQQTDLLISCIGPSGIVGDSVARACKKTMTPLVDAGGYDPVIQSLDQAEKDDPTRVPLVINVGLLPGLSGLFPEHILRTIGAGTDIRQLDIHYVGRDAWTYNSAWDIINSLGGFGHDRGFCYLDNGRIVSVPMGKAGAKPAFPHPIGKTSTMLIYAEEIVRLANQHNIPVARVFGANIGPRATMICILARLMRFYNSDKGLDRGARWLARASEKDMRKMEPAYGIQVDLHDATGLAATAQLMLTDTYQATGTVIGITARCILQGQHNGTGVFMLHEAIPHDLFMSLFEQEDLIRFIDIRTLNDQHTAEASV</sequence>
<keyword evidence="3" id="KW-1185">Reference proteome</keyword>
<dbReference type="AlphaFoldDB" id="A0A839ILK9"/>
<dbReference type="EMBL" id="JACJFM010000003">
    <property type="protein sequence ID" value="MBB1485771.1"/>
    <property type="molecule type" value="Genomic_DNA"/>
</dbReference>
<gene>
    <name evidence="2" type="ORF">H4O21_03990</name>
</gene>
<evidence type="ECO:0000313" key="2">
    <source>
        <dbReference type="EMBL" id="MBB1485771.1"/>
    </source>
</evidence>
<feature type="domain" description="Saccharopine dehydrogenase NADP binding" evidence="1">
    <location>
        <begin position="10"/>
        <end position="110"/>
    </location>
</feature>
<dbReference type="RefSeq" id="WP_182807548.1">
    <property type="nucleotide sequence ID" value="NZ_JACJFM010000003.1"/>
</dbReference>
<name>A0A839ILK9_9GAMM</name>
<accession>A0A839ILK9</accession>
<proteinExistence type="predicted"/>
<dbReference type="InterPro" id="IPR036291">
    <property type="entry name" value="NAD(P)-bd_dom_sf"/>
</dbReference>
<dbReference type="Proteomes" id="UP000565262">
    <property type="component" value="Unassembled WGS sequence"/>
</dbReference>
<dbReference type="PANTHER" id="PTHR43796:SF2">
    <property type="entry name" value="CARBOXYNORSPERMIDINE SYNTHASE"/>
    <property type="match status" value="1"/>
</dbReference>
<evidence type="ECO:0000313" key="3">
    <source>
        <dbReference type="Proteomes" id="UP000565262"/>
    </source>
</evidence>
<dbReference type="PANTHER" id="PTHR43796">
    <property type="entry name" value="CARBOXYNORSPERMIDINE SYNTHASE"/>
    <property type="match status" value="1"/>
</dbReference>